<proteinExistence type="predicted"/>
<dbReference type="InterPro" id="IPR003806">
    <property type="entry name" value="ATP-grasp_PylC-type"/>
</dbReference>
<dbReference type="Gene3D" id="3.30.1490.20">
    <property type="entry name" value="ATP-grasp fold, A domain"/>
    <property type="match status" value="1"/>
</dbReference>
<sequence length="430" mass="50180">MNVEHVEQGENMNSYDFLPIILGSDENAYGNVRLIHETYQIKPLLLCTRLLIPTMNSKLFDLIQIERFDHENVFPGALLSILEKHVAPNRKLIVIPCSDYYANMLSRHYSKFKGLIGNHFISEALLDTLDTKDKFYKLCEKHELDYPKTIVCEPHERERALEHMDFQFPIVVKPENSNAYAYLHCHFEGKKKVYFFNTKDEYLSMIKNMNTSEYKGKLIIQEFIPGGDSSMRVINSYSDDNGKVKMICLGQPVLEEYAPKTLGNYSAIICRSDMDIYQKVKVFLENIGYVGFSNMDMKYDSRTGKYIMFEINPRLGRSSFFVRAAGLNMIAALIDNVVYGKDADCVYSDQTALWTNVPKVVLRKYVTEPALSAEIKELYKQKKVLKSLWYKKDLNMKRILRVSRYYFGHINNYRRYYFNKDKLHPPELKG</sequence>
<dbReference type="InterPro" id="IPR011761">
    <property type="entry name" value="ATP-grasp"/>
</dbReference>
<dbReference type="InterPro" id="IPR013815">
    <property type="entry name" value="ATP_grasp_subdomain_1"/>
</dbReference>
<keyword evidence="1" id="KW-0067">ATP-binding</keyword>
<dbReference type="GO" id="GO:0034025">
    <property type="term" value="F:D-aspartate ligase activity"/>
    <property type="evidence" value="ECO:0007669"/>
    <property type="project" value="UniProtKB-EC"/>
</dbReference>
<evidence type="ECO:0000259" key="2">
    <source>
        <dbReference type="PROSITE" id="PS50975"/>
    </source>
</evidence>
<feature type="domain" description="ATP-grasp" evidence="2">
    <location>
        <begin position="136"/>
        <end position="338"/>
    </location>
</feature>
<dbReference type="EMBL" id="JAUSSU010000020">
    <property type="protein sequence ID" value="MDQ0116480.1"/>
    <property type="molecule type" value="Genomic_DNA"/>
</dbReference>
<keyword evidence="1" id="KW-0547">Nucleotide-binding</keyword>
<dbReference type="Gene3D" id="3.30.470.20">
    <property type="entry name" value="ATP-grasp fold, B domain"/>
    <property type="match status" value="1"/>
</dbReference>
<protein>
    <submittedName>
        <fullName evidence="3">D-aspartate ligase</fullName>
        <ecNumber evidence="3">6.3.1.12</ecNumber>
    </submittedName>
</protein>
<evidence type="ECO:0000313" key="3">
    <source>
        <dbReference type="EMBL" id="MDQ0116480.1"/>
    </source>
</evidence>
<dbReference type="Pfam" id="PF02655">
    <property type="entry name" value="ATP-grasp_3"/>
    <property type="match status" value="1"/>
</dbReference>
<evidence type="ECO:0000313" key="4">
    <source>
        <dbReference type="Proteomes" id="UP001229346"/>
    </source>
</evidence>
<keyword evidence="3" id="KW-0436">Ligase</keyword>
<accession>A0ABT9UA20</accession>
<dbReference type="RefSeq" id="WP_307208546.1">
    <property type="nucleotide sequence ID" value="NZ_JAUSSU010000020.1"/>
</dbReference>
<dbReference type="PROSITE" id="PS50975">
    <property type="entry name" value="ATP_GRASP"/>
    <property type="match status" value="1"/>
</dbReference>
<dbReference type="SUPFAM" id="SSF56059">
    <property type="entry name" value="Glutathione synthetase ATP-binding domain-like"/>
    <property type="match status" value="1"/>
</dbReference>
<reference evidence="3 4" key="1">
    <citation type="submission" date="2023-07" db="EMBL/GenBank/DDBJ databases">
        <title>Sorghum-associated microbial communities from plants grown in Nebraska, USA.</title>
        <authorList>
            <person name="Schachtman D."/>
        </authorList>
    </citation>
    <scope>NUCLEOTIDE SEQUENCE [LARGE SCALE GENOMIC DNA]</scope>
    <source>
        <strain evidence="3 4">CC482</strain>
    </source>
</reference>
<dbReference type="EC" id="6.3.1.12" evidence="3"/>
<evidence type="ECO:0000256" key="1">
    <source>
        <dbReference type="PROSITE-ProRule" id="PRU00409"/>
    </source>
</evidence>
<dbReference type="Proteomes" id="UP001229346">
    <property type="component" value="Unassembled WGS sequence"/>
</dbReference>
<name>A0ABT9UA20_PAEHA</name>
<organism evidence="3 4">
    <name type="scientific">Paenibacillus harenae</name>
    <dbReference type="NCBI Taxonomy" id="306543"/>
    <lineage>
        <taxon>Bacteria</taxon>
        <taxon>Bacillati</taxon>
        <taxon>Bacillota</taxon>
        <taxon>Bacilli</taxon>
        <taxon>Bacillales</taxon>
        <taxon>Paenibacillaceae</taxon>
        <taxon>Paenibacillus</taxon>
    </lineage>
</organism>
<comment type="caution">
    <text evidence="3">The sequence shown here is derived from an EMBL/GenBank/DDBJ whole genome shotgun (WGS) entry which is preliminary data.</text>
</comment>
<gene>
    <name evidence="3" type="ORF">J2T15_005961</name>
</gene>
<keyword evidence="4" id="KW-1185">Reference proteome</keyword>